<comment type="caution">
    <text evidence="2">The sequence shown here is derived from an EMBL/GenBank/DDBJ whole genome shotgun (WGS) entry which is preliminary data.</text>
</comment>
<dbReference type="PANTHER" id="PTHR11895:SF176">
    <property type="entry name" value="AMIDASE AMID-RELATED"/>
    <property type="match status" value="1"/>
</dbReference>
<dbReference type="InterPro" id="IPR000120">
    <property type="entry name" value="Amidase"/>
</dbReference>
<name>A0A261SHM0_9BORD</name>
<dbReference type="EC" id="3.5.1.4" evidence="2"/>
<dbReference type="Proteomes" id="UP000217005">
    <property type="component" value="Unassembled WGS sequence"/>
</dbReference>
<dbReference type="SUPFAM" id="SSF75304">
    <property type="entry name" value="Amidase signature (AS) enzymes"/>
    <property type="match status" value="1"/>
</dbReference>
<dbReference type="EMBL" id="NEVL01000003">
    <property type="protein sequence ID" value="OZI35853.1"/>
    <property type="molecule type" value="Genomic_DNA"/>
</dbReference>
<dbReference type="AlphaFoldDB" id="A0A261SHM0"/>
<feature type="domain" description="Amidase" evidence="1">
    <location>
        <begin position="22"/>
        <end position="437"/>
    </location>
</feature>
<evidence type="ECO:0000313" key="2">
    <source>
        <dbReference type="EMBL" id="OZI35853.1"/>
    </source>
</evidence>
<dbReference type="PANTHER" id="PTHR11895">
    <property type="entry name" value="TRANSAMIDASE"/>
    <property type="match status" value="1"/>
</dbReference>
<dbReference type="InterPro" id="IPR036928">
    <property type="entry name" value="AS_sf"/>
</dbReference>
<gene>
    <name evidence="2" type="ORF">CEG14_12440</name>
</gene>
<reference evidence="2 3" key="1">
    <citation type="submission" date="2017-05" db="EMBL/GenBank/DDBJ databases">
        <title>Complete and WGS of Bordetella genogroups.</title>
        <authorList>
            <person name="Spilker T."/>
            <person name="LiPuma J."/>
        </authorList>
    </citation>
    <scope>NUCLEOTIDE SEQUENCE [LARGE SCALE GENOMIC DNA]</scope>
    <source>
        <strain evidence="2 3">AU17610</strain>
    </source>
</reference>
<keyword evidence="2" id="KW-0378">Hydrolase</keyword>
<evidence type="ECO:0000313" key="3">
    <source>
        <dbReference type="Proteomes" id="UP000217005"/>
    </source>
</evidence>
<evidence type="ECO:0000259" key="1">
    <source>
        <dbReference type="Pfam" id="PF01425"/>
    </source>
</evidence>
<dbReference type="Gene3D" id="3.90.1300.10">
    <property type="entry name" value="Amidase signature (AS) domain"/>
    <property type="match status" value="1"/>
</dbReference>
<protein>
    <submittedName>
        <fullName evidence="2">Amidase</fullName>
        <ecNumber evidence="2">3.5.1.4</ecNumber>
    </submittedName>
</protein>
<dbReference type="Pfam" id="PF01425">
    <property type="entry name" value="Amidase"/>
    <property type="match status" value="1"/>
</dbReference>
<sequence length="451" mass="46849">MYPTLTESQRALQEGRTTSAELTDAALARAADPAGEGVRVYTQVYAEQARAAARASDTLRAAGLARSPIEGLPISIKDLFDVAGGTTLAGSVARRGAPAARRDAVVIERLRAAGAVLVGRTNMSEFAYSGLGLNPHYGTPKNPWDRSVGRIPGGSSSGAAVSVTDGMALAGIGSDTGGSVRIPSALCGLTGFKPSAQRVSMEGVLPLSVNLDSIGPLAASVADCALLDAILAGEDTAGLPQAARLRGLRLALPVTIALDGLDAHVKATFDAAVTRLVAAGVQIDEIEVPEFAQLGEINGKGGFTASEAWAWHRELIASNGDAYDPRVRTRILRGKEMSAADFIDLLAARKRWIAGVSARVAGYDAILMPTVPVVAPEIKPLVESDELFGSTNLLILRNPTFINFLDGCSLSLPCHAPGTAPVGLMLSGLNGADRRVLEIGLAVEALFQSQR</sequence>
<organism evidence="2 3">
    <name type="scientific">Bordetella genomosp. 1</name>
    <dbReference type="NCBI Taxonomy" id="1395607"/>
    <lineage>
        <taxon>Bacteria</taxon>
        <taxon>Pseudomonadati</taxon>
        <taxon>Pseudomonadota</taxon>
        <taxon>Betaproteobacteria</taxon>
        <taxon>Burkholderiales</taxon>
        <taxon>Alcaligenaceae</taxon>
        <taxon>Bordetella</taxon>
    </lineage>
</organism>
<dbReference type="NCBIfam" id="NF005460">
    <property type="entry name" value="PRK07056.1"/>
    <property type="match status" value="1"/>
</dbReference>
<accession>A0A261SHM0</accession>
<dbReference type="InterPro" id="IPR023631">
    <property type="entry name" value="Amidase_dom"/>
</dbReference>
<proteinExistence type="predicted"/>
<dbReference type="GO" id="GO:0004040">
    <property type="term" value="F:amidase activity"/>
    <property type="evidence" value="ECO:0007669"/>
    <property type="project" value="UniProtKB-EC"/>
</dbReference>
<dbReference type="OrthoDB" id="112488at2"/>
<dbReference type="RefSeq" id="WP_094826661.1">
    <property type="nucleotide sequence ID" value="NZ_NEVL01000003.1"/>
</dbReference>